<accession>A0A3G1A881</accession>
<name>A0A3G1A881_9CREN</name>
<dbReference type="Proteomes" id="UP000266720">
    <property type="component" value="Chromosome"/>
</dbReference>
<sequence length="176" mass="20561">MSGEEKETIPEEWLDKFISEMIEGDEALKTMSERFKITRNLGEALDFAVSLLDKYTAVSISGFPREVIVVRLWVVEARRTSGEEVVRSNRDIGYYVVYRYGMPWDPYESFFVASREELVERLKGLLEKLFKEDLEKGEDVSIDGRNYTSVEFRGDGYVVLMALARPHAKTWFMYIW</sequence>
<dbReference type="RefSeq" id="WP_020961938.1">
    <property type="nucleotide sequence ID" value="NZ_CP007493.1"/>
</dbReference>
<reference evidence="2" key="1">
    <citation type="book" date="2010" name="EXTREMOPHILES" publisher="0:0-0">
        <title>Complete genome sequences of ten hyperthermophilic archaea reveal their metabolic capabilities and possible ecological roles.</title>
        <editorList>
            <person name="?"/>
        </editorList>
        <authorList>
            <person name="Ravin N.V."/>
            <person name="Mardanov A.V."/>
            <person name="Bonch-Osmolovskaya E.A."/>
            <person name="Skryabin K.G."/>
        </authorList>
    </citation>
    <scope>NUCLEOTIDE SEQUENCE [LARGE SCALE GENOMIC DNA]</scope>
    <source>
        <strain evidence="2">1505</strain>
    </source>
</reference>
<dbReference type="GeneID" id="16572891"/>
<dbReference type="EMBL" id="CP007493">
    <property type="protein sequence ID" value="AJB42375.1"/>
    <property type="molecule type" value="Genomic_DNA"/>
</dbReference>
<evidence type="ECO:0000313" key="2">
    <source>
        <dbReference type="Proteomes" id="UP000266720"/>
    </source>
</evidence>
<evidence type="ECO:0000313" key="1">
    <source>
        <dbReference type="EMBL" id="AJB42375.1"/>
    </source>
</evidence>
<proteinExistence type="predicted"/>
<organism evidence="1 2">
    <name type="scientific">Thermofilum adornatum 1505</name>
    <dbReference type="NCBI Taxonomy" id="697581"/>
    <lineage>
        <taxon>Archaea</taxon>
        <taxon>Thermoproteota</taxon>
        <taxon>Thermoprotei</taxon>
        <taxon>Thermofilales</taxon>
        <taxon>Thermofilaceae</taxon>
        <taxon>Thermofilum</taxon>
    </lineage>
</organism>
<dbReference type="KEGG" id="tcb:TCARB_1329"/>
<dbReference type="GeneID" id="25406736"/>
<protein>
    <submittedName>
        <fullName evidence="1">Uncharacterized protein</fullName>
    </submittedName>
</protein>
<gene>
    <name evidence="1" type="ORF">TCARB_1329</name>
</gene>
<dbReference type="AlphaFoldDB" id="A0A3G1A881"/>